<organism evidence="2 3">
    <name type="scientific">Candidatus Fimadaptatus faecigallinarum</name>
    <dbReference type="NCBI Taxonomy" id="2840814"/>
    <lineage>
        <taxon>Bacteria</taxon>
        <taxon>Bacillati</taxon>
        <taxon>Bacillota</taxon>
        <taxon>Clostridia</taxon>
        <taxon>Eubacteriales</taxon>
        <taxon>Candidatus Fimadaptatus</taxon>
    </lineage>
</organism>
<sequence length="113" mass="12591">MDNYTLIQNATQRRLESERTGFAALSRQDQADRWAAWQASADATRSARDLDDYIAPQSPEPEPEPAPARWAGEAQPPAPNPAPNPNPPAPPRRSFELYNGIMARHRKVFGPQT</sequence>
<dbReference type="EMBL" id="DVNK01000030">
    <property type="protein sequence ID" value="HIU46475.1"/>
    <property type="molecule type" value="Genomic_DNA"/>
</dbReference>
<evidence type="ECO:0000313" key="2">
    <source>
        <dbReference type="EMBL" id="HIU46475.1"/>
    </source>
</evidence>
<dbReference type="Proteomes" id="UP000824123">
    <property type="component" value="Unassembled WGS sequence"/>
</dbReference>
<evidence type="ECO:0000313" key="3">
    <source>
        <dbReference type="Proteomes" id="UP000824123"/>
    </source>
</evidence>
<feature type="compositionally biased region" description="Pro residues" evidence="1">
    <location>
        <begin position="76"/>
        <end position="91"/>
    </location>
</feature>
<dbReference type="AlphaFoldDB" id="A0A9D1S4B6"/>
<reference evidence="2" key="1">
    <citation type="submission" date="2020-10" db="EMBL/GenBank/DDBJ databases">
        <authorList>
            <person name="Gilroy R."/>
        </authorList>
    </citation>
    <scope>NUCLEOTIDE SEQUENCE</scope>
    <source>
        <strain evidence="2">ChiSxjej2B14-8506</strain>
    </source>
</reference>
<comment type="caution">
    <text evidence="2">The sequence shown here is derived from an EMBL/GenBank/DDBJ whole genome shotgun (WGS) entry which is preliminary data.</text>
</comment>
<proteinExistence type="predicted"/>
<evidence type="ECO:0000256" key="1">
    <source>
        <dbReference type="SAM" id="MobiDB-lite"/>
    </source>
</evidence>
<name>A0A9D1S4B6_9FIRM</name>
<protein>
    <submittedName>
        <fullName evidence="2">Uncharacterized protein</fullName>
    </submittedName>
</protein>
<reference evidence="2" key="2">
    <citation type="journal article" date="2021" name="PeerJ">
        <title>Extensive microbial diversity within the chicken gut microbiome revealed by metagenomics and culture.</title>
        <authorList>
            <person name="Gilroy R."/>
            <person name="Ravi A."/>
            <person name="Getino M."/>
            <person name="Pursley I."/>
            <person name="Horton D.L."/>
            <person name="Alikhan N.F."/>
            <person name="Baker D."/>
            <person name="Gharbi K."/>
            <person name="Hall N."/>
            <person name="Watson M."/>
            <person name="Adriaenssens E.M."/>
            <person name="Foster-Nyarko E."/>
            <person name="Jarju S."/>
            <person name="Secka A."/>
            <person name="Antonio M."/>
            <person name="Oren A."/>
            <person name="Chaudhuri R.R."/>
            <person name="La Ragione R."/>
            <person name="Hildebrand F."/>
            <person name="Pallen M.J."/>
        </authorList>
    </citation>
    <scope>NUCLEOTIDE SEQUENCE</scope>
    <source>
        <strain evidence="2">ChiSxjej2B14-8506</strain>
    </source>
</reference>
<accession>A0A9D1S4B6</accession>
<feature type="region of interest" description="Disordered" evidence="1">
    <location>
        <begin position="39"/>
        <end position="98"/>
    </location>
</feature>
<gene>
    <name evidence="2" type="ORF">IAC59_04380</name>
</gene>